<dbReference type="InterPro" id="IPR021109">
    <property type="entry name" value="Peptidase_aspartic_dom_sf"/>
</dbReference>
<accession>A0ABR0UTE0</accession>
<proteinExistence type="predicted"/>
<dbReference type="PANTHER" id="PTHR15503:SF40">
    <property type="match status" value="1"/>
</dbReference>
<evidence type="ECO:0000313" key="2">
    <source>
        <dbReference type="Proteomes" id="UP001318860"/>
    </source>
</evidence>
<dbReference type="SUPFAM" id="SSF50630">
    <property type="entry name" value="Acid proteases"/>
    <property type="match status" value="1"/>
</dbReference>
<organism evidence="1 2">
    <name type="scientific">Rehmannia glutinosa</name>
    <name type="common">Chinese foxglove</name>
    <dbReference type="NCBI Taxonomy" id="99300"/>
    <lineage>
        <taxon>Eukaryota</taxon>
        <taxon>Viridiplantae</taxon>
        <taxon>Streptophyta</taxon>
        <taxon>Embryophyta</taxon>
        <taxon>Tracheophyta</taxon>
        <taxon>Spermatophyta</taxon>
        <taxon>Magnoliopsida</taxon>
        <taxon>eudicotyledons</taxon>
        <taxon>Gunneridae</taxon>
        <taxon>Pentapetalae</taxon>
        <taxon>asterids</taxon>
        <taxon>lamiids</taxon>
        <taxon>Lamiales</taxon>
        <taxon>Orobanchaceae</taxon>
        <taxon>Rehmannieae</taxon>
        <taxon>Rehmannia</taxon>
    </lineage>
</organism>
<dbReference type="Gene3D" id="2.40.70.10">
    <property type="entry name" value="Acid Proteases"/>
    <property type="match status" value="1"/>
</dbReference>
<dbReference type="Proteomes" id="UP001318860">
    <property type="component" value="Unassembled WGS sequence"/>
</dbReference>
<evidence type="ECO:0000313" key="1">
    <source>
        <dbReference type="EMBL" id="KAK6125713.1"/>
    </source>
</evidence>
<reference evidence="1 2" key="1">
    <citation type="journal article" date="2021" name="Comput. Struct. Biotechnol. J.">
        <title>De novo genome assembly of the potent medicinal plant Rehmannia glutinosa using nanopore technology.</title>
        <authorList>
            <person name="Ma L."/>
            <person name="Dong C."/>
            <person name="Song C."/>
            <person name="Wang X."/>
            <person name="Zheng X."/>
            <person name="Niu Y."/>
            <person name="Chen S."/>
            <person name="Feng W."/>
        </authorList>
    </citation>
    <scope>NUCLEOTIDE SEQUENCE [LARGE SCALE GENOMIC DNA]</scope>
    <source>
        <strain evidence="1">DH-2019</strain>
    </source>
</reference>
<sequence>MNSVRIRKLIWKKEEIFGEIRARELGIEWEGMEKNLRRLKSLPSSINQAHFGSYNDYVDKFEELKACMLLMNNGDYSEEYFVASFISGLSEELQSFVNMFEPTTLQQTIDLGRKQIQTLEAITRKMKPPVRSFAPNYNSYKKPDIPQFQTNRAPPNPPNKPPVKLLTASEMAARREKGLCYNCDEPFTFGHRCKNRITYMIMTEEEELSYLHTTLDITEAPVPAQPQMEEIQISLNAIAGEDGITTMRLYGESGEHKLHILIDSGSTLSFIQEATARRLGCHLEPAKPLLVRVANGQRMVSSYKATSFQWTMQGHLFTYSLRLLDNEGCDLILGGDWLKACTSIELDYENMTFTVTSKGKRVKIQALTSMAECKLIYGNSLYKLMHEDMLGDIEEIFLHRLDGNFKIAPLEVLDHREVGRRGVKVRQICVRWLNLGPSSQLGKICLLSAQVSVFLILGDKDLFHSGVLS</sequence>
<comment type="caution">
    <text evidence="1">The sequence shown here is derived from an EMBL/GenBank/DDBJ whole genome shotgun (WGS) entry which is preliminary data.</text>
</comment>
<keyword evidence="2" id="KW-1185">Reference proteome</keyword>
<name>A0ABR0UTE0_REHGL</name>
<dbReference type="PANTHER" id="PTHR15503">
    <property type="entry name" value="LDOC1 RELATED"/>
    <property type="match status" value="1"/>
</dbReference>
<dbReference type="CDD" id="cd00303">
    <property type="entry name" value="retropepsin_like"/>
    <property type="match status" value="1"/>
</dbReference>
<gene>
    <name evidence="1" type="ORF">DH2020_040546</name>
</gene>
<dbReference type="Pfam" id="PF08284">
    <property type="entry name" value="RVP_2"/>
    <property type="match status" value="1"/>
</dbReference>
<protein>
    <submittedName>
        <fullName evidence="1">Uncharacterized protein</fullName>
    </submittedName>
</protein>
<dbReference type="InterPro" id="IPR032567">
    <property type="entry name" value="RTL1-rel"/>
</dbReference>
<dbReference type="EMBL" id="JABTTQ020002149">
    <property type="protein sequence ID" value="KAK6125713.1"/>
    <property type="molecule type" value="Genomic_DNA"/>
</dbReference>